<dbReference type="STRING" id="3818.A0A444YSZ3"/>
<dbReference type="SUPFAM" id="SSF48403">
    <property type="entry name" value="Ankyrin repeat"/>
    <property type="match status" value="1"/>
</dbReference>
<feature type="repeat" description="ANK" evidence="4">
    <location>
        <begin position="254"/>
        <end position="286"/>
    </location>
</feature>
<evidence type="ECO:0000256" key="2">
    <source>
        <dbReference type="ARBA" id="ARBA00022737"/>
    </source>
</evidence>
<comment type="subcellular location">
    <subcellularLocation>
        <location evidence="1">Cell membrane</location>
        <topology evidence="1">Peripheral membrane protein</topology>
        <orientation evidence="1">Cytoplasmic side</orientation>
    </subcellularLocation>
</comment>
<dbReference type="SMART" id="SM00248">
    <property type="entry name" value="ANK"/>
    <property type="match status" value="8"/>
</dbReference>
<dbReference type="AlphaFoldDB" id="A0A444YSZ3"/>
<comment type="caution">
    <text evidence="6">The sequence shown here is derived from an EMBL/GenBank/DDBJ whole genome shotgun (WGS) entry which is preliminary data.</text>
</comment>
<dbReference type="PANTHER" id="PTHR24126:SF40">
    <property type="entry name" value="ANKYRIN REPEAT FAMILY PROTEIN"/>
    <property type="match status" value="1"/>
</dbReference>
<dbReference type="Proteomes" id="UP000289738">
    <property type="component" value="Chromosome B06"/>
</dbReference>
<dbReference type="GO" id="GO:0005886">
    <property type="term" value="C:plasma membrane"/>
    <property type="evidence" value="ECO:0007669"/>
    <property type="project" value="UniProtKB-SubCell"/>
</dbReference>
<keyword evidence="7" id="KW-1185">Reference proteome</keyword>
<dbReference type="PANTHER" id="PTHR24126">
    <property type="entry name" value="ANKYRIN REPEAT, PH AND SEC7 DOMAIN CONTAINING PROTEIN SECG-RELATED"/>
    <property type="match status" value="1"/>
</dbReference>
<name>A0A444YSZ3_ARAHY</name>
<evidence type="ECO:0000256" key="3">
    <source>
        <dbReference type="ARBA" id="ARBA00023043"/>
    </source>
</evidence>
<evidence type="ECO:0000256" key="4">
    <source>
        <dbReference type="PROSITE-ProRule" id="PRU00023"/>
    </source>
</evidence>
<dbReference type="SMR" id="A0A444YSZ3"/>
<feature type="region of interest" description="Disordered" evidence="5">
    <location>
        <begin position="555"/>
        <end position="606"/>
    </location>
</feature>
<dbReference type="PROSITE" id="PS50088">
    <property type="entry name" value="ANK_REPEAT"/>
    <property type="match status" value="2"/>
</dbReference>
<dbReference type="Gramene" id="arahy.Tifrunner.gnm2.ann2.Ah16g422600.1">
    <property type="protein sequence ID" value="arahy.Tifrunner.gnm2.ann2.Ah16g422600.1-CDS"/>
    <property type="gene ID" value="arahy.Tifrunner.gnm2.ann2.Ah16g422600"/>
</dbReference>
<keyword evidence="2" id="KW-0677">Repeat</keyword>
<dbReference type="InterPro" id="IPR002110">
    <property type="entry name" value="Ankyrin_rpt"/>
</dbReference>
<dbReference type="Pfam" id="PF12796">
    <property type="entry name" value="Ank_2"/>
    <property type="match status" value="2"/>
</dbReference>
<organism evidence="6 7">
    <name type="scientific">Arachis hypogaea</name>
    <name type="common">Peanut</name>
    <dbReference type="NCBI Taxonomy" id="3818"/>
    <lineage>
        <taxon>Eukaryota</taxon>
        <taxon>Viridiplantae</taxon>
        <taxon>Streptophyta</taxon>
        <taxon>Embryophyta</taxon>
        <taxon>Tracheophyta</taxon>
        <taxon>Spermatophyta</taxon>
        <taxon>Magnoliopsida</taxon>
        <taxon>eudicotyledons</taxon>
        <taxon>Gunneridae</taxon>
        <taxon>Pentapetalae</taxon>
        <taxon>rosids</taxon>
        <taxon>fabids</taxon>
        <taxon>Fabales</taxon>
        <taxon>Fabaceae</taxon>
        <taxon>Papilionoideae</taxon>
        <taxon>50 kb inversion clade</taxon>
        <taxon>dalbergioids sensu lato</taxon>
        <taxon>Dalbergieae</taxon>
        <taxon>Pterocarpus clade</taxon>
        <taxon>Arachis</taxon>
    </lineage>
</organism>
<accession>A0A444YSZ3</accession>
<evidence type="ECO:0000313" key="6">
    <source>
        <dbReference type="EMBL" id="RYR05034.1"/>
    </source>
</evidence>
<dbReference type="InterPro" id="IPR036770">
    <property type="entry name" value="Ankyrin_rpt-contain_sf"/>
</dbReference>
<reference evidence="6 7" key="1">
    <citation type="submission" date="2019-01" db="EMBL/GenBank/DDBJ databases">
        <title>Sequencing of cultivated peanut Arachis hypogaea provides insights into genome evolution and oil improvement.</title>
        <authorList>
            <person name="Chen X."/>
        </authorList>
    </citation>
    <scope>NUCLEOTIDE SEQUENCE [LARGE SCALE GENOMIC DNA]</scope>
    <source>
        <strain evidence="7">cv. Fuhuasheng</strain>
        <tissue evidence="6">Leaves</tissue>
    </source>
</reference>
<feature type="repeat" description="ANK" evidence="4">
    <location>
        <begin position="220"/>
        <end position="252"/>
    </location>
</feature>
<feature type="compositionally biased region" description="Low complexity" evidence="5">
    <location>
        <begin position="584"/>
        <end position="603"/>
    </location>
</feature>
<evidence type="ECO:0000313" key="7">
    <source>
        <dbReference type="Proteomes" id="UP000289738"/>
    </source>
</evidence>
<dbReference type="PROSITE" id="PS50297">
    <property type="entry name" value="ANK_REP_REGION"/>
    <property type="match status" value="2"/>
</dbReference>
<feature type="compositionally biased region" description="Polar residues" evidence="5">
    <location>
        <begin position="618"/>
        <end position="628"/>
    </location>
</feature>
<dbReference type="EMBL" id="SDMP01000016">
    <property type="protein sequence ID" value="RYR05034.1"/>
    <property type="molecule type" value="Genomic_DNA"/>
</dbReference>
<proteinExistence type="predicted"/>
<evidence type="ECO:0000256" key="1">
    <source>
        <dbReference type="ARBA" id="ARBA00004413"/>
    </source>
</evidence>
<feature type="region of interest" description="Disordered" evidence="5">
    <location>
        <begin position="618"/>
        <end position="643"/>
    </location>
</feature>
<sequence>MPPTYFPLRWESTGDQWWFASPIDFAAANGHYDLVRELLRIDSNHLFKLTSLRRIRRLELVWDDDGGDQFHDVAKCRSYVARKLHEECESKKGKKKNDSLIRSGYGGWLMYTAASAGDLEFVRKLLERNRLLAFGEGEYDVTDVLYAAARSKNSEVFRLLFDFAVTGKQRGSLEEEMVPSVYRWEMTNRGVHAAARAGNLVILEDLLANSSDLLAYRDAQGSTVLHSAAARGQVEVIKYLTSSSFEIINSTDHQGNTALHVASYRGQLPSVEALVSASPSLISLRNNSGETFLHKAVSGFQSHAFRRLDRQVELLRELLRGKKFHTDEIINVRNTDGRTALHLATIGNIRIDLVQLLMTSPSINVNACDVNGMTPLDYLKQNPNSTASKVLIRKLIAAGGMFGFRGYSSRKAIASHLKMQQQGNGSSPGTSFRISDTQIFLFTGVENNEWDASSDEGSATAMSALSSSEHIAYDSAALEHRRSTTSKRLSSMNYAAAARFRRVFHCHKGKKDKRNEGFKKSFDDKVSEKIPKPLRHKYFRPSMVVNNKRNFSVRSYQSSPNAKKRFASGTAHGNAQSVPHVKVSGRSRSSSFSMMSSSVSSPRSMDKQKDICIIDNNDGASCSSQMNNDGDESETLRKRASSVSRKMRSRGYLCFGERSLLNARTTLKRKQESKSGV</sequence>
<gene>
    <name evidence="6" type="ORF">Ahy_B06g084860</name>
</gene>
<dbReference type="Gene3D" id="1.25.40.20">
    <property type="entry name" value="Ankyrin repeat-containing domain"/>
    <property type="match status" value="2"/>
</dbReference>
<dbReference type="OrthoDB" id="5314041at2759"/>
<evidence type="ECO:0000256" key="5">
    <source>
        <dbReference type="SAM" id="MobiDB-lite"/>
    </source>
</evidence>
<protein>
    <submittedName>
        <fullName evidence="6">Uncharacterized protein</fullName>
    </submittedName>
</protein>
<keyword evidence="3 4" id="KW-0040">ANK repeat</keyword>